<reference evidence="2 3" key="1">
    <citation type="journal article" date="2012" name="Appl. Environ. Microbiol.">
        <title>Short-read sequencing for genomic analysis of the brown rot fungus Fibroporia radiculosa.</title>
        <authorList>
            <person name="Tang J.D."/>
            <person name="Perkins A.D."/>
            <person name="Sonstegard T.S."/>
            <person name="Schroeder S.G."/>
            <person name="Burgess S.C."/>
            <person name="Diehl S.V."/>
        </authorList>
    </citation>
    <scope>NUCLEOTIDE SEQUENCE [LARGE SCALE GENOMIC DNA]</scope>
    <source>
        <strain evidence="2 3">TFFH 294</strain>
    </source>
</reference>
<name>J4GPT8_9APHY</name>
<proteinExistence type="predicted"/>
<feature type="compositionally biased region" description="Polar residues" evidence="1">
    <location>
        <begin position="16"/>
        <end position="28"/>
    </location>
</feature>
<dbReference type="Proteomes" id="UP000006352">
    <property type="component" value="Unassembled WGS sequence"/>
</dbReference>
<feature type="region of interest" description="Disordered" evidence="1">
    <location>
        <begin position="14"/>
        <end position="123"/>
    </location>
</feature>
<protein>
    <submittedName>
        <fullName evidence="2">Uncharacterized protein</fullName>
    </submittedName>
</protein>
<keyword evidence="3" id="KW-1185">Reference proteome</keyword>
<dbReference type="GeneID" id="24097596"/>
<accession>J4GPT8</accession>
<organism evidence="2 3">
    <name type="scientific">Fibroporia radiculosa</name>
    <dbReference type="NCBI Taxonomy" id="599839"/>
    <lineage>
        <taxon>Eukaryota</taxon>
        <taxon>Fungi</taxon>
        <taxon>Dikarya</taxon>
        <taxon>Basidiomycota</taxon>
        <taxon>Agaricomycotina</taxon>
        <taxon>Agaricomycetes</taxon>
        <taxon>Polyporales</taxon>
        <taxon>Fibroporiaceae</taxon>
        <taxon>Fibroporia</taxon>
    </lineage>
</organism>
<gene>
    <name evidence="2" type="ORF">FIBRA_04791</name>
</gene>
<sequence>MPTVKETLQARLLIAQSGNKKSSATQSPRAKKDAAGGTPNSWKATHPAGNDVKKEDKPPRSRKPKKAADATSVQLLEPEKKKRAVVMPWQKPHFHHVTDDANDEDEDEELELDSEADESDSSS</sequence>
<dbReference type="InParanoid" id="J4GPT8"/>
<dbReference type="AlphaFoldDB" id="J4GPT8"/>
<evidence type="ECO:0000313" key="2">
    <source>
        <dbReference type="EMBL" id="CCM02685.1"/>
    </source>
</evidence>
<dbReference type="EMBL" id="HE797088">
    <property type="protein sequence ID" value="CCM02685.1"/>
    <property type="molecule type" value="Genomic_DNA"/>
</dbReference>
<evidence type="ECO:0000313" key="3">
    <source>
        <dbReference type="Proteomes" id="UP000006352"/>
    </source>
</evidence>
<feature type="compositionally biased region" description="Acidic residues" evidence="1">
    <location>
        <begin position="100"/>
        <end position="123"/>
    </location>
</feature>
<dbReference type="RefSeq" id="XP_012181968.1">
    <property type="nucleotide sequence ID" value="XM_012326578.1"/>
</dbReference>
<dbReference type="HOGENOM" id="CLU_2015313_0_0_1"/>
<evidence type="ECO:0000256" key="1">
    <source>
        <dbReference type="SAM" id="MobiDB-lite"/>
    </source>
</evidence>